<accession>A0A2X1BWH4</accession>
<reference evidence="1 2" key="1">
    <citation type="submission" date="2018-06" db="EMBL/GenBank/DDBJ databases">
        <authorList>
            <consortium name="Pathogen Informatics"/>
            <person name="Doyle S."/>
        </authorList>
    </citation>
    <scope>NUCLEOTIDE SEQUENCE [LARGE SCALE GENOMIC DNA]</scope>
    <source>
        <strain evidence="1 2">NCTC11166</strain>
    </source>
</reference>
<gene>
    <name evidence="1" type="ORF">NCTC11166_02508</name>
</gene>
<dbReference type="EMBL" id="UAQP01000014">
    <property type="protein sequence ID" value="SPU55114.1"/>
    <property type="molecule type" value="Genomic_DNA"/>
</dbReference>
<protein>
    <submittedName>
        <fullName evidence="1">Uncharacterized protein</fullName>
    </submittedName>
</protein>
<dbReference type="AlphaFoldDB" id="A0A2X1BWH4"/>
<dbReference type="Gene3D" id="3.90.550.10">
    <property type="entry name" value="Spore Coat Polysaccharide Biosynthesis Protein SpsA, Chain A"/>
    <property type="match status" value="1"/>
</dbReference>
<evidence type="ECO:0000313" key="1">
    <source>
        <dbReference type="EMBL" id="SPU55114.1"/>
    </source>
</evidence>
<name>A0A2X1BWH4_BREVE</name>
<evidence type="ECO:0000313" key="2">
    <source>
        <dbReference type="Proteomes" id="UP000251186"/>
    </source>
</evidence>
<dbReference type="InterPro" id="IPR029044">
    <property type="entry name" value="Nucleotide-diphossugar_trans"/>
</dbReference>
<dbReference type="RefSeq" id="WP_112863154.1">
    <property type="nucleotide sequence ID" value="NZ_UAQP01000014.1"/>
</dbReference>
<dbReference type="Proteomes" id="UP000251186">
    <property type="component" value="Unassembled WGS sequence"/>
</dbReference>
<proteinExistence type="predicted"/>
<sequence>MTIFVQTSDAFKYAEMVGLTSKSVIAYTAAKSLQYEMFLGIKKGTHPWHAAFNRVFILDEMIERGLTGWVCYMDADAWIEDQSFDVEGYLDAHADHAAIFTSSLASDNWWDVNDGVFFLNLSNEVGVRFAKEWKARCLAAWPHVEHATNFPQGGPDDQSILHEILAASPEYEAAIWVESPELINSAWATFIRQHLRSNATDFRSRVAHIREEISRILDPHSTQAESAFGVSAVDVVAGLYEGILGRPADGGADNSYIRTVERRGIRDGVSAVANYMVNSDEFRSKLTPG</sequence>
<organism evidence="1 2">
    <name type="scientific">Brevundimonas vesicularis</name>
    <name type="common">Pseudomonas vesicularis</name>
    <dbReference type="NCBI Taxonomy" id="41276"/>
    <lineage>
        <taxon>Bacteria</taxon>
        <taxon>Pseudomonadati</taxon>
        <taxon>Pseudomonadota</taxon>
        <taxon>Alphaproteobacteria</taxon>
        <taxon>Caulobacterales</taxon>
        <taxon>Caulobacteraceae</taxon>
        <taxon>Brevundimonas</taxon>
    </lineage>
</organism>